<keyword evidence="2" id="KW-0732">Signal</keyword>
<gene>
    <name evidence="3" type="ORF">HMPREF9709_00322</name>
</gene>
<feature type="signal peptide" evidence="2">
    <location>
        <begin position="1"/>
        <end position="22"/>
    </location>
</feature>
<dbReference type="Proteomes" id="UP000004191">
    <property type="component" value="Unassembled WGS sequence"/>
</dbReference>
<feature type="region of interest" description="Disordered" evidence="1">
    <location>
        <begin position="24"/>
        <end position="87"/>
    </location>
</feature>
<feature type="compositionally biased region" description="Basic and acidic residues" evidence="1">
    <location>
        <begin position="321"/>
        <end position="348"/>
    </location>
</feature>
<feature type="compositionally biased region" description="Basic and acidic residues" evidence="1">
    <location>
        <begin position="64"/>
        <end position="76"/>
    </location>
</feature>
<dbReference type="AlphaFoldDB" id="H3NLW1"/>
<feature type="chain" id="PRO_5038563990" evidence="2">
    <location>
        <begin position="23"/>
        <end position="374"/>
    </location>
</feature>
<proteinExistence type="predicted"/>
<name>H3NLW1_9FIRM</name>
<evidence type="ECO:0000256" key="2">
    <source>
        <dbReference type="SAM" id="SignalP"/>
    </source>
</evidence>
<accession>H3NLW1</accession>
<evidence type="ECO:0000313" key="4">
    <source>
        <dbReference type="Proteomes" id="UP000004191"/>
    </source>
</evidence>
<dbReference type="GeneID" id="96998334"/>
<dbReference type="STRING" id="883114.HMPREF9709_00322"/>
<dbReference type="HOGENOM" id="CLU_739207_0_0_9"/>
<keyword evidence="4" id="KW-1185">Reference proteome</keyword>
<feature type="compositionally biased region" description="Basic and acidic residues" evidence="1">
    <location>
        <begin position="24"/>
        <end position="35"/>
    </location>
</feature>
<organism evidence="3 4">
    <name type="scientific">Helcococcus kunzii ATCC 51366</name>
    <dbReference type="NCBI Taxonomy" id="883114"/>
    <lineage>
        <taxon>Bacteria</taxon>
        <taxon>Bacillati</taxon>
        <taxon>Bacillota</taxon>
        <taxon>Tissierellia</taxon>
        <taxon>Tissierellales</taxon>
        <taxon>Peptoniphilaceae</taxon>
        <taxon>Helcococcus</taxon>
    </lineage>
</organism>
<feature type="compositionally biased region" description="Low complexity" evidence="1">
    <location>
        <begin position="50"/>
        <end position="59"/>
    </location>
</feature>
<feature type="region of interest" description="Disordered" evidence="1">
    <location>
        <begin position="306"/>
        <end position="348"/>
    </location>
</feature>
<sequence length="374" mass="41543">MKSKFKFLTLILALSLFIVACGQDNKKDTTGEGKTEGTTQEEQETKDNNETANNTTEETQANVTDKETTEETKDDTNAGINKPEPGKLDVNKLLDSLNGNDGNIKPFSVKVVGSQKIVENGKPQQFNAESDVVYDGKTQYTKSKMGNTYEVTYKTIEGDKVTVLRGLGKDENNLTFTKSSEDIAGNIGISFGTTEKNKPEWKFEGANGNIERYKATYDPKSIEENQTESMKFKDTSGGIDVVVEYDRSKNQIVSIHSKGQIKTTMVTSFDKTKDPVETKLEQELDSKYTDFKFDGIETVTIPEEAKSAKELDYTNGLNDTKGLDNTKGSDDTKKVNDTNDTNNKTDVEALQKDLDKQIEELDKALEELDGLRAE</sequence>
<comment type="caution">
    <text evidence="3">The sequence shown here is derived from an EMBL/GenBank/DDBJ whole genome shotgun (WGS) entry which is preliminary data.</text>
</comment>
<protein>
    <submittedName>
        <fullName evidence="3">Uncharacterized protein</fullName>
    </submittedName>
</protein>
<dbReference type="RefSeq" id="WP_005397300.1">
    <property type="nucleotide sequence ID" value="NZ_JH601088.1"/>
</dbReference>
<dbReference type="EMBL" id="AGEI01000011">
    <property type="protein sequence ID" value="EHR35631.1"/>
    <property type="molecule type" value="Genomic_DNA"/>
</dbReference>
<dbReference type="PROSITE" id="PS51257">
    <property type="entry name" value="PROKAR_LIPOPROTEIN"/>
    <property type="match status" value="1"/>
</dbReference>
<reference evidence="3 4" key="1">
    <citation type="submission" date="2012-01" db="EMBL/GenBank/DDBJ databases">
        <title>The Genome Sequence of Helcococcus kunzii ATCC 51366.</title>
        <authorList>
            <consortium name="The Broad Institute Genome Sequencing Platform"/>
            <person name="Earl A."/>
            <person name="Ward D."/>
            <person name="Feldgarden M."/>
            <person name="Gevers D."/>
            <person name="Huys G."/>
            <person name="Young S.K."/>
            <person name="Zeng Q."/>
            <person name="Gargeya S."/>
            <person name="Fitzgerald M."/>
            <person name="Haas B."/>
            <person name="Abouelleil A."/>
            <person name="Alvarado L."/>
            <person name="Arachchi H.M."/>
            <person name="Berlin A."/>
            <person name="Chapman S.B."/>
            <person name="Gearin G."/>
            <person name="Goldberg J."/>
            <person name="Griggs A."/>
            <person name="Gujja S."/>
            <person name="Hansen M."/>
            <person name="Heiman D."/>
            <person name="Howarth C."/>
            <person name="Larimer J."/>
            <person name="Lui A."/>
            <person name="MacDonald P.J.P."/>
            <person name="McCowen C."/>
            <person name="Montmayeur A."/>
            <person name="Murphy C."/>
            <person name="Neiman D."/>
            <person name="Pearson M."/>
            <person name="Priest M."/>
            <person name="Roberts A."/>
            <person name="Saif S."/>
            <person name="Shea T."/>
            <person name="Sisk P."/>
            <person name="Stolte C."/>
            <person name="Sykes S."/>
            <person name="Wortman J."/>
            <person name="Nusbaum C."/>
            <person name="Birren B."/>
        </authorList>
    </citation>
    <scope>NUCLEOTIDE SEQUENCE [LARGE SCALE GENOMIC DNA]</scope>
    <source>
        <strain evidence="3 4">ATCC 51366</strain>
    </source>
</reference>
<evidence type="ECO:0000313" key="3">
    <source>
        <dbReference type="EMBL" id="EHR35631.1"/>
    </source>
</evidence>
<evidence type="ECO:0000256" key="1">
    <source>
        <dbReference type="SAM" id="MobiDB-lite"/>
    </source>
</evidence>
<dbReference type="OrthoDB" id="66249at2"/>